<dbReference type="Pfam" id="PF03976">
    <property type="entry name" value="PPK2"/>
    <property type="match status" value="1"/>
</dbReference>
<dbReference type="InterPro" id="IPR022488">
    <property type="entry name" value="PPK2-related"/>
</dbReference>
<dbReference type="EMBL" id="JBBHLI010000015">
    <property type="protein sequence ID" value="MEK9502835.1"/>
    <property type="molecule type" value="Genomic_DNA"/>
</dbReference>
<evidence type="ECO:0000313" key="5">
    <source>
        <dbReference type="EMBL" id="MEK9502835.1"/>
    </source>
</evidence>
<comment type="similarity">
    <text evidence="1">Belongs to the polyphosphate kinase 2 (PPK2) family. Class I subfamily.</text>
</comment>
<feature type="domain" description="Polyphosphate kinase-2-related" evidence="4">
    <location>
        <begin position="36"/>
        <end position="263"/>
    </location>
</feature>
<reference evidence="5 6" key="1">
    <citation type="submission" date="2024-02" db="EMBL/GenBank/DDBJ databases">
        <title>A novel Gemmatimonadota bacterium.</title>
        <authorList>
            <person name="Du Z.-J."/>
            <person name="Ye Y.-Q."/>
        </authorList>
    </citation>
    <scope>NUCLEOTIDE SEQUENCE [LARGE SCALE GENOMIC DNA]</scope>
    <source>
        <strain evidence="5 6">DH-20</strain>
    </source>
</reference>
<evidence type="ECO:0000256" key="2">
    <source>
        <dbReference type="ARBA" id="ARBA00022679"/>
    </source>
</evidence>
<dbReference type="Gene3D" id="3.40.50.300">
    <property type="entry name" value="P-loop containing nucleotide triphosphate hydrolases"/>
    <property type="match status" value="1"/>
</dbReference>
<dbReference type="Proteomes" id="UP001484239">
    <property type="component" value="Unassembled WGS sequence"/>
</dbReference>
<gene>
    <name evidence="5" type="ORF">WI372_17700</name>
</gene>
<dbReference type="InterPro" id="IPR022300">
    <property type="entry name" value="PPK2-rel_1"/>
</dbReference>
<evidence type="ECO:0000256" key="3">
    <source>
        <dbReference type="ARBA" id="ARBA00022777"/>
    </source>
</evidence>
<organism evidence="5 6">
    <name type="scientific">Gaopeijia maritima</name>
    <dbReference type="NCBI Taxonomy" id="3119007"/>
    <lineage>
        <taxon>Bacteria</taxon>
        <taxon>Pseudomonadati</taxon>
        <taxon>Gemmatimonadota</taxon>
        <taxon>Longimicrobiia</taxon>
        <taxon>Gaopeijiales</taxon>
        <taxon>Gaopeijiaceae</taxon>
        <taxon>Gaopeijia</taxon>
    </lineage>
</organism>
<name>A0ABU9EH62_9BACT</name>
<keyword evidence="2" id="KW-0808">Transferase</keyword>
<dbReference type="RefSeq" id="WP_405281013.1">
    <property type="nucleotide sequence ID" value="NZ_CP144380.1"/>
</dbReference>
<keyword evidence="3 5" id="KW-0418">Kinase</keyword>
<dbReference type="PANTHER" id="PTHR34383:SF3">
    <property type="entry name" value="POLYPHOSPHATE:AMP PHOSPHOTRANSFERASE"/>
    <property type="match status" value="1"/>
</dbReference>
<dbReference type="NCBIfam" id="TIGR03709">
    <property type="entry name" value="PPK2_rel_1"/>
    <property type="match status" value="1"/>
</dbReference>
<protein>
    <submittedName>
        <fullName evidence="5">Polyphosphate kinase 2 family protein</fullName>
    </submittedName>
</protein>
<dbReference type="InterPro" id="IPR016898">
    <property type="entry name" value="Polyphosphate_phosphotransfera"/>
</dbReference>
<accession>A0ABU9EH62</accession>
<evidence type="ECO:0000313" key="6">
    <source>
        <dbReference type="Proteomes" id="UP001484239"/>
    </source>
</evidence>
<proteinExistence type="inferred from homology"/>
<dbReference type="InterPro" id="IPR027417">
    <property type="entry name" value="P-loop_NTPase"/>
</dbReference>
<evidence type="ECO:0000256" key="1">
    <source>
        <dbReference type="ARBA" id="ARBA00009924"/>
    </source>
</evidence>
<dbReference type="PANTHER" id="PTHR34383">
    <property type="entry name" value="POLYPHOSPHATE:AMP PHOSPHOTRANSFERASE-RELATED"/>
    <property type="match status" value="1"/>
</dbReference>
<keyword evidence="6" id="KW-1185">Reference proteome</keyword>
<dbReference type="SUPFAM" id="SSF52540">
    <property type="entry name" value="P-loop containing nucleoside triphosphate hydrolases"/>
    <property type="match status" value="1"/>
</dbReference>
<dbReference type="PIRSF" id="PIRSF028756">
    <property type="entry name" value="PPK2_prd"/>
    <property type="match status" value="1"/>
</dbReference>
<sequence>MQPVPSPYLVPFDGSFRIDGAPTAPPADAPGKSVLKDHLGALNDELADLQRQLYAEDRHSLLLVFQAMDAAGKDGTIRKILRGVNPAGCQVFSFKQPSKEELDHDFLWRVAKRTPERGRIGVFNRSHYEEVLVVRVHPEYLGGQRLPVDDAGSEAFWNRRLESIGDWERHLADSGTVILKFFLNVSREEQRDRFLDRLNEPEKHWKFSFGDVEERQHWGAYMDAYQKALAATSRPWAPWYAIPADDKHFMRTTVAGIVVDTLRGMPLAWPTVDEEHRARFAEMREMLERGTL</sequence>
<comment type="caution">
    <text evidence="5">The sequence shown here is derived from an EMBL/GenBank/DDBJ whole genome shotgun (WGS) entry which is preliminary data.</text>
</comment>
<evidence type="ECO:0000259" key="4">
    <source>
        <dbReference type="Pfam" id="PF03976"/>
    </source>
</evidence>
<dbReference type="GO" id="GO:0016301">
    <property type="term" value="F:kinase activity"/>
    <property type="evidence" value="ECO:0007669"/>
    <property type="project" value="UniProtKB-KW"/>
</dbReference>